<feature type="domain" description="PLL-like beta propeller" evidence="2">
    <location>
        <begin position="246"/>
        <end position="587"/>
    </location>
</feature>
<sequence length="593" mass="65964">MILNPREPDYISEGLIIQLHNRRYGKMVSWKWLDSSCPQGELSATARQHGQTTARQDAVEAMTPTERYSRNTKPQFWMEGEVIPEICSRIEGEAAVQQGATPHQWIRWFEPAVFSPLGQPFHRNYSWEGPWTHESRTSCGPPKFDDSDKQATAGRGPWVIEVTSPVESYSQQPRWYKRKKAWVMAALITLVMIGVILGVVYGVYSRKSNDSSTAPLKIPDPCKASLCNGTICAQILSAAVYDDPWDNGVDLFTIAKGGDLWYLSAQARGTGGWISLGGEFQSQPVAVVWNSSQRLDILGVHSRNGVIYKSFEGNEWSGWNGLGGKATSGVSACHSQYHTDRPDIWTLTSGADGPEVIHNYWDTDINDWADNGTHPGGHTWQSTLDQAPFRTTNSTPAVVCRNDEIMHDVVMYDRDTSTVLHRQWSSSHSKWLDWNDRGGSFIGEPVVISPSDDRIDFFGIGRDYAMYHFSWSNSSGYTDLENLNGSWASIPSVVKMSDERLDVVALGTDGNLKQRAHVGLDWQKEWQDLGVMARSAPLAIRFNSTSSIGIFALGSSGELLRGDYEINTDGSWQTMTDVQSVGGNLMNTWSAAC</sequence>
<keyword evidence="1" id="KW-1133">Transmembrane helix</keyword>
<dbReference type="Pfam" id="PF26607">
    <property type="entry name" value="DUF8189"/>
    <property type="match status" value="1"/>
</dbReference>
<accession>A0ABR2VCG4</accession>
<evidence type="ECO:0000259" key="2">
    <source>
        <dbReference type="Pfam" id="PF26607"/>
    </source>
</evidence>
<keyword evidence="1" id="KW-0472">Membrane</keyword>
<dbReference type="Proteomes" id="UP001408356">
    <property type="component" value="Unassembled WGS sequence"/>
</dbReference>
<feature type="transmembrane region" description="Helical" evidence="1">
    <location>
        <begin position="181"/>
        <end position="204"/>
    </location>
</feature>
<protein>
    <recommendedName>
        <fullName evidence="2">PLL-like beta propeller domain-containing protein</fullName>
    </recommendedName>
</protein>
<name>A0ABR2VCG4_9PEZI</name>
<dbReference type="Gene3D" id="2.120.10.70">
    <property type="entry name" value="Fucose-specific lectin"/>
    <property type="match status" value="2"/>
</dbReference>
<keyword evidence="4" id="KW-1185">Reference proteome</keyword>
<dbReference type="InterPro" id="IPR058502">
    <property type="entry name" value="PLL-like_beta-prop"/>
</dbReference>
<dbReference type="SUPFAM" id="SSF89372">
    <property type="entry name" value="Fucose-specific lectin"/>
    <property type="match status" value="2"/>
</dbReference>
<keyword evidence="1" id="KW-0812">Transmembrane</keyword>
<reference evidence="3 4" key="1">
    <citation type="journal article" date="2024" name="J. Plant Pathol.">
        <title>Sequence and assembly of the genome of Seiridium unicorne, isolate CBS 538.82, causal agent of cypress canker disease.</title>
        <authorList>
            <person name="Scali E."/>
            <person name="Rocca G.D."/>
            <person name="Danti R."/>
            <person name="Garbelotto M."/>
            <person name="Barberini S."/>
            <person name="Baroncelli R."/>
            <person name="Emiliani G."/>
        </authorList>
    </citation>
    <scope>NUCLEOTIDE SEQUENCE [LARGE SCALE GENOMIC DNA]</scope>
    <source>
        <strain evidence="3 4">BM-138-508</strain>
    </source>
</reference>
<comment type="caution">
    <text evidence="3">The sequence shown here is derived from an EMBL/GenBank/DDBJ whole genome shotgun (WGS) entry which is preliminary data.</text>
</comment>
<dbReference type="EMBL" id="JARVKF010000035">
    <property type="protein sequence ID" value="KAK9424539.1"/>
    <property type="molecule type" value="Genomic_DNA"/>
</dbReference>
<evidence type="ECO:0000313" key="4">
    <source>
        <dbReference type="Proteomes" id="UP001408356"/>
    </source>
</evidence>
<evidence type="ECO:0000256" key="1">
    <source>
        <dbReference type="SAM" id="Phobius"/>
    </source>
</evidence>
<proteinExistence type="predicted"/>
<evidence type="ECO:0000313" key="3">
    <source>
        <dbReference type="EMBL" id="KAK9424539.1"/>
    </source>
</evidence>
<organism evidence="3 4">
    <name type="scientific">Seiridium unicorne</name>
    <dbReference type="NCBI Taxonomy" id="138068"/>
    <lineage>
        <taxon>Eukaryota</taxon>
        <taxon>Fungi</taxon>
        <taxon>Dikarya</taxon>
        <taxon>Ascomycota</taxon>
        <taxon>Pezizomycotina</taxon>
        <taxon>Sordariomycetes</taxon>
        <taxon>Xylariomycetidae</taxon>
        <taxon>Amphisphaeriales</taxon>
        <taxon>Sporocadaceae</taxon>
        <taxon>Seiridium</taxon>
    </lineage>
</organism>
<gene>
    <name evidence="3" type="ORF">SUNI508_03415</name>
</gene>